<comment type="subcellular location">
    <subcellularLocation>
        <location evidence="1">Nucleus</location>
    </subcellularLocation>
</comment>
<dbReference type="InterPro" id="IPR045154">
    <property type="entry name" value="PCF11-like"/>
</dbReference>
<feature type="repeat" description="ANK" evidence="14">
    <location>
        <begin position="2034"/>
        <end position="2066"/>
    </location>
</feature>
<dbReference type="Gene3D" id="1.25.40.20">
    <property type="entry name" value="Ankyrin repeat-containing domain"/>
    <property type="match status" value="2"/>
</dbReference>
<keyword evidence="5" id="KW-0507">mRNA processing</keyword>
<feature type="region of interest" description="Disordered" evidence="16">
    <location>
        <begin position="706"/>
        <end position="731"/>
    </location>
</feature>
<protein>
    <recommendedName>
        <fullName evidence="12">Pre-mRNA cleavage complex 2 protein Pcf11</fullName>
    </recommendedName>
    <alternativeName>
        <fullName evidence="13">Pre-mRNA cleavage complex II protein Pcf11</fullName>
    </alternativeName>
</protein>
<dbReference type="InterPro" id="IPR006569">
    <property type="entry name" value="CID_dom"/>
</dbReference>
<dbReference type="Pfam" id="PF00023">
    <property type="entry name" value="Ank"/>
    <property type="match status" value="1"/>
</dbReference>
<dbReference type="GO" id="GO:0005737">
    <property type="term" value="C:cytoplasm"/>
    <property type="evidence" value="ECO:0007669"/>
    <property type="project" value="TreeGrafter"/>
</dbReference>
<dbReference type="Pfam" id="PF13637">
    <property type="entry name" value="Ank_4"/>
    <property type="match status" value="2"/>
</dbReference>
<evidence type="ECO:0000256" key="3">
    <source>
        <dbReference type="ARBA" id="ARBA00022499"/>
    </source>
</evidence>
<feature type="compositionally biased region" description="Basic and acidic residues" evidence="16">
    <location>
        <begin position="343"/>
        <end position="365"/>
    </location>
</feature>
<keyword evidence="7" id="KW-0007">Acetylation</keyword>
<dbReference type="Pfam" id="PF04818">
    <property type="entry name" value="CID"/>
    <property type="match status" value="1"/>
</dbReference>
<dbReference type="InterPro" id="IPR021605">
    <property type="entry name" value="Pcf11_Clp1-ID"/>
</dbReference>
<evidence type="ECO:0000256" key="4">
    <source>
        <dbReference type="ARBA" id="ARBA00022553"/>
    </source>
</evidence>
<dbReference type="PANTHER" id="PTHR15921:SF3">
    <property type="entry name" value="PRE-MRNA CLEAVAGE COMPLEX 2 PROTEIN PCF11"/>
    <property type="match status" value="1"/>
</dbReference>
<feature type="compositionally biased region" description="Basic and acidic residues" evidence="16">
    <location>
        <begin position="1689"/>
        <end position="1724"/>
    </location>
</feature>
<evidence type="ECO:0000256" key="13">
    <source>
        <dbReference type="ARBA" id="ARBA00083113"/>
    </source>
</evidence>
<evidence type="ECO:0000256" key="8">
    <source>
        <dbReference type="ARBA" id="ARBA00023054"/>
    </source>
</evidence>
<dbReference type="FunFam" id="1.25.40.90:FF:000015">
    <property type="entry name" value="Pre-mRNA cleavage complex 2 protein Pcf11"/>
    <property type="match status" value="1"/>
</dbReference>
<dbReference type="Pfam" id="PF11526">
    <property type="entry name" value="Pfc11_Clp1_ID"/>
    <property type="match status" value="1"/>
</dbReference>
<evidence type="ECO:0000256" key="1">
    <source>
        <dbReference type="ARBA" id="ARBA00004123"/>
    </source>
</evidence>
<reference evidence="18" key="1">
    <citation type="submission" date="2019-10" db="EMBL/GenBank/DDBJ databases">
        <title>The sequence and de novo assembly of the wild yak genome.</title>
        <authorList>
            <person name="Liu Y."/>
        </authorList>
    </citation>
    <scope>NUCLEOTIDE SEQUENCE [LARGE SCALE GENOMIC DNA]</scope>
    <source>
        <strain evidence="18">WY2019</strain>
    </source>
</reference>
<feature type="region of interest" description="Disordered" evidence="16">
    <location>
        <begin position="167"/>
        <end position="186"/>
    </location>
</feature>
<evidence type="ECO:0000256" key="6">
    <source>
        <dbReference type="ARBA" id="ARBA00022843"/>
    </source>
</evidence>
<dbReference type="Gene3D" id="1.25.40.90">
    <property type="match status" value="1"/>
</dbReference>
<dbReference type="InterPro" id="IPR054127">
    <property type="entry name" value="Pcf11_C"/>
</dbReference>
<feature type="compositionally biased region" description="Low complexity" evidence="16">
    <location>
        <begin position="173"/>
        <end position="186"/>
    </location>
</feature>
<feature type="compositionally biased region" description="Basic and acidic residues" evidence="16">
    <location>
        <begin position="428"/>
        <end position="443"/>
    </location>
</feature>
<dbReference type="PROSITE" id="PS50297">
    <property type="entry name" value="ANK_REP_REGION"/>
    <property type="match status" value="4"/>
</dbReference>
<keyword evidence="3" id="KW-1017">Isopeptide bond</keyword>
<feature type="region of interest" description="Disordered" evidence="16">
    <location>
        <begin position="1057"/>
        <end position="1080"/>
    </location>
</feature>
<sequence>MSEQTPAEAGTAGAREDACRDYQSSLEDLTFNSKPHINMLTILAEENLPFAKEIVSLIEAQTAKAPSSEKLPVMYLMDSIVKNVGREYLTAFTKNLVATFICVFEKVDENTRKSLFKLRSTWDEIFPLKKLYALDVRVNSLDPAWPIKPLPPNVNTSSIHVNPKFLNKSPEESSTPGTVVSSPSISTPPIVPDIQKNLTQEQLIRQQLLAKQKQLLELQQKKLELELEQAKAQLAVSLSVQQETSSLGPGSAPSKLHVSQIPPMAVKAPHQVPVQPEKSRPGPSLQIPDTKGTNRDPRLNRMSQHSSHGKDQSHRKEFLMNTLNQSDIKTSKTVPSEKLNSSKQEKSKSGEKITKKELDQLDSKSKSKSKSPSPLKNKLSHTKDLKNQEAESTRVSDMSKRDPRLKKHLQDKTDSKDDDTKDKRKTAEKKDKDEHMKSSEHRLVGSRNKIINGIVQKQDTLTEESEKPGTKPGRSSTRKRSRSRSPKSRSPITHSPKRRDRRSPKRRQRSMSPTSTPKAGKIRQSGVKQSHMEEFTPSREERSAKRSTKQDVRDPRRIKKTEEERPQETAGQHSTKSSTEPKENVENWPSSKSTKRWKSGWEENKSLQQGDEHSKAPHLRHRESWSSTKGILSPRAPKPQHRLSVDANLQIPKELTVASKRELLQKTSERLASGEITQDEFLVVVHQIRQLFQYQEGVREEQRSPFNDRFPLKRPRYEDSDKPFVDSPASRFAGLDTNQRLTALAEDRPLYDGPSRPSVARDGPAKMIFEGPNKLSPRIDGPPAPGSLRFDGSPGQMGGGGPLRFEGPQGQLGGGCPLRFEGPPGPVGTPLRFEGPIGQAGGGGFRFEGSPGLRFEGSAGGLRFEGPGGQPVGGLRFEGHRGQPVGGLRFEGPHGQPVGGLRFENPRGQPVGGLRFEGGHGPSGAAMRFDGPHGQPSGGIRFEGPLLQQGVGMRFEGPHGQSVAGMRFEGQHNQLGGNLRFEGPHGQPGVGIRFEGPLVQQGGGMRFEGPSVPGGGLRIEGPLGQGGPRFEGCHPLRFEGQPGQSSLLPRFDGLHGQPGPRFERTGQPGPQRFDGPPGQQVQPRFDGVPQRFEGPQHQQASRFDIPLGLQGTRFDNHPSQRLESVSFNQTGPYNDPPGNAFNAPSQGLQFQRHEQMFDSPQGPNFNGPHGPGNQSFSNPLNRASGHYFDEKNLQSSQFGNFGNLPAPITVGNIQASQQVLTGVSQPVAFGQGQQFLPVHPQNPGAFVQNPSGALPKAYPDNHLSQVDVNELFSKLLKTGILKLSQPDSATTQVNEVAAQPPAEEEEDQNEDQDVPDLTNFTIEELKQRYDSVINRLYTGIQCYSCGMRFTTSQTDVYADHLDWHYRQNRTEKDVSRKVTHRRWYYSLTDWIEFEEIADLEERAKSQFFEKVHEEVVLKTQEAAKEKEFQSVPAGPAGAVESCEICQEQFEQYWDEEEEEWHLKNAIRVDGKIYHPSCYEDYQNTSSFDCTPSPSKTPVENPLNIMLNIVKNELQEPCESPKVKEERTDTPPACTEESIATATEIKTENDTVENSNTNLVGYIKQHIIRIQRMEVIIITRGDERAPVPRPAPPAPQLSNQVAGVGTLESDSVERVLVDGGRRHSESRGVATEDGGRRTSQRVWRINGRHGRRGDPSRERVSEGQGSRLSEDRERIREESDRRCRVPTGKGSEDVGFSRDNSRRVSEDLGHGRSVSEERVRGDGGHRPGNSWERLRGGLSSDASFSEVGSHPTSDSSGSVRDDRGLRLRGTWEEVREVRGPRASDSGERGSDDRRSRLSGSWEGASVDGGRSLSSSWEGVSEDRGYLASDSSAVSISEDASRRRFWERESEDEGSRCRASWGRTTEDGGPGPSDDEGDSRCCSGSWVTASEDRRSSGGLDSTPPRSPSRRTMPGVSDSGPSTSSTETATPCARKKVHFGSIHDAVRAGDVKQLSEIVQRGASINEVDVLHKFTPLHWAAHSGSLECLHWLLWHGADISQVTARGWTAAHISAIRGQDACMQALIINGANLAAQDDRGCTPLHLAATHGHSFTLQIMLRSGVDPSVTDKREWKPVHYAAFHGRLGCLQLLVKWGCSVEDVDYNGNLPVHLAAMEGHLHCFKFLLSRMSSASQGLKAFNDNGENVLDLAQRFFKQNILQFIRGSEYEGNDPTDQETLAFPGHVAAFKGDLEMLKKLIEDGVININERDNNGSTLMHKAAGQGHIECLQWLIKMGADNNITNKAREKPSDVAKRFAHLAAVKLLEGLQKYDIDDANEINENDIRFFIRHGVEGSTDAKDDLGLSESDKTDARVRAFKKIVELRHLLEIAESNYKHLGGITEEDIKQKKEQLESAKTIKELQGQLEYERLRREKLECQLDEYRVEVDQLKEMLEKTQVPNFVAVEDDISCELSKEKRRVKKKVSSGGVFVKRY</sequence>
<proteinExistence type="predicted"/>
<dbReference type="PROSITE" id="PS51391">
    <property type="entry name" value="CID"/>
    <property type="match status" value="1"/>
</dbReference>
<dbReference type="GO" id="GO:0000993">
    <property type="term" value="F:RNA polymerase II complex binding"/>
    <property type="evidence" value="ECO:0007669"/>
    <property type="project" value="InterPro"/>
</dbReference>
<feature type="compositionally biased region" description="Polar residues" evidence="16">
    <location>
        <begin position="569"/>
        <end position="578"/>
    </location>
</feature>
<feature type="region of interest" description="Disordered" evidence="16">
    <location>
        <begin position="1288"/>
        <end position="1314"/>
    </location>
</feature>
<dbReference type="PANTHER" id="PTHR15921">
    <property type="entry name" value="PRE-MRNA CLEAVAGE COMPLEX II"/>
    <property type="match status" value="1"/>
</dbReference>
<dbReference type="Pfam" id="PF20845">
    <property type="entry name" value="Pcf11_helical"/>
    <property type="match status" value="1"/>
</dbReference>
<comment type="subunit">
    <text evidence="11">Associates with the phosphorylated CTD domain of POLR2A /RNA polymerase II.</text>
</comment>
<evidence type="ECO:0000256" key="12">
    <source>
        <dbReference type="ARBA" id="ARBA00068814"/>
    </source>
</evidence>
<keyword evidence="6" id="KW-0832">Ubl conjugation</keyword>
<keyword evidence="14" id="KW-0040">ANK repeat</keyword>
<feature type="compositionally biased region" description="Basic and acidic residues" evidence="16">
    <location>
        <begin position="1837"/>
        <end position="1854"/>
    </location>
</feature>
<comment type="function">
    <text evidence="10">Component of pre-mRNA cleavage complex II, which promotes transcription termination by RNA polymerase II.</text>
</comment>
<feature type="compositionally biased region" description="Basic and acidic residues" evidence="16">
    <location>
        <begin position="308"/>
        <end position="318"/>
    </location>
</feature>
<evidence type="ECO:0000256" key="2">
    <source>
        <dbReference type="ARBA" id="ARBA00022481"/>
    </source>
</evidence>
<feature type="compositionally biased region" description="Basic and acidic residues" evidence="16">
    <location>
        <begin position="599"/>
        <end position="615"/>
    </location>
</feature>
<feature type="compositionally biased region" description="Polar residues" evidence="16">
    <location>
        <begin position="321"/>
        <end position="334"/>
    </location>
</feature>
<keyword evidence="9" id="KW-0539">Nucleus</keyword>
<feature type="region of interest" description="Disordered" evidence="16">
    <location>
        <begin position="1583"/>
        <end position="1929"/>
    </location>
</feature>
<feature type="compositionally biased region" description="Basic and acidic residues" evidence="16">
    <location>
        <begin position="530"/>
        <end position="567"/>
    </location>
</feature>
<dbReference type="InterPro" id="IPR048829">
    <property type="entry name" value="PCF11_RFEG_rpt"/>
</dbReference>
<feature type="compositionally biased region" description="Basic residues" evidence="16">
    <location>
        <begin position="495"/>
        <end position="509"/>
    </location>
</feature>
<dbReference type="SUPFAM" id="SSF48464">
    <property type="entry name" value="ENTH/VHS domain"/>
    <property type="match status" value="1"/>
</dbReference>
<evidence type="ECO:0000313" key="19">
    <source>
        <dbReference type="Proteomes" id="UP000322234"/>
    </source>
</evidence>
<dbReference type="Pfam" id="PF21936">
    <property type="entry name" value="Pcf11_C"/>
    <property type="match status" value="1"/>
</dbReference>
<evidence type="ECO:0000256" key="11">
    <source>
        <dbReference type="ARBA" id="ARBA00063659"/>
    </source>
</evidence>
<feature type="repeat" description="ANK" evidence="14">
    <location>
        <begin position="2001"/>
        <end position="2033"/>
    </location>
</feature>
<dbReference type="Pfam" id="PF20827">
    <property type="entry name" value="PCF11_charged"/>
    <property type="match status" value="1"/>
</dbReference>
<feature type="repeat" description="ANK" evidence="14">
    <location>
        <begin position="2100"/>
        <end position="2123"/>
    </location>
</feature>
<dbReference type="PROSITE" id="PS50088">
    <property type="entry name" value="ANK_REPEAT"/>
    <property type="match status" value="5"/>
</dbReference>
<feature type="compositionally biased region" description="Basic and acidic residues" evidence="16">
    <location>
        <begin position="1651"/>
        <end position="1660"/>
    </location>
</feature>
<dbReference type="SMART" id="SM00248">
    <property type="entry name" value="ANK"/>
    <property type="match status" value="8"/>
</dbReference>
<comment type="caution">
    <text evidence="18">The sequence shown here is derived from an EMBL/GenBank/DDBJ whole genome shotgun (WGS) entry which is preliminary data.</text>
</comment>
<dbReference type="GO" id="GO:0006369">
    <property type="term" value="P:termination of RNA polymerase II transcription"/>
    <property type="evidence" value="ECO:0007669"/>
    <property type="project" value="InterPro"/>
</dbReference>
<dbReference type="InterPro" id="IPR047415">
    <property type="entry name" value="Pcf11_CID"/>
</dbReference>
<feature type="region of interest" description="Disordered" evidence="16">
    <location>
        <begin position="1125"/>
        <end position="1145"/>
    </location>
</feature>
<dbReference type="Pfam" id="PF12796">
    <property type="entry name" value="Ank_2"/>
    <property type="match status" value="1"/>
</dbReference>
<dbReference type="InterPro" id="IPR008942">
    <property type="entry name" value="ENTH_VHS"/>
</dbReference>
<keyword evidence="19" id="KW-1185">Reference proteome</keyword>
<evidence type="ECO:0000256" key="16">
    <source>
        <dbReference type="SAM" id="MobiDB-lite"/>
    </source>
</evidence>
<feature type="compositionally biased region" description="Basic and acidic residues" evidence="16">
    <location>
        <begin position="715"/>
        <end position="724"/>
    </location>
</feature>
<dbReference type="GO" id="GO:0031124">
    <property type="term" value="P:mRNA 3'-end processing"/>
    <property type="evidence" value="ECO:0007669"/>
    <property type="project" value="InterPro"/>
</dbReference>
<feature type="compositionally biased region" description="Acidic residues" evidence="16">
    <location>
        <begin position="1302"/>
        <end position="1314"/>
    </location>
</feature>
<evidence type="ECO:0000256" key="9">
    <source>
        <dbReference type="ARBA" id="ARBA00023242"/>
    </source>
</evidence>
<accession>A0A6B0RS03</accession>
<feature type="coiled-coil region" evidence="15">
    <location>
        <begin position="208"/>
        <end position="235"/>
    </location>
</feature>
<keyword evidence="4" id="KW-0597">Phosphoprotein</keyword>
<dbReference type="InterPro" id="IPR048832">
    <property type="entry name" value="PCF11_charged"/>
</dbReference>
<feature type="domain" description="CID" evidence="17">
    <location>
        <begin position="14"/>
        <end position="142"/>
    </location>
</feature>
<organism evidence="18 19">
    <name type="scientific">Bos mutus</name>
    <name type="common">wild yak</name>
    <dbReference type="NCBI Taxonomy" id="72004"/>
    <lineage>
        <taxon>Eukaryota</taxon>
        <taxon>Metazoa</taxon>
        <taxon>Chordata</taxon>
        <taxon>Craniata</taxon>
        <taxon>Vertebrata</taxon>
        <taxon>Euteleostomi</taxon>
        <taxon>Mammalia</taxon>
        <taxon>Eutheria</taxon>
        <taxon>Laurasiatheria</taxon>
        <taxon>Artiodactyla</taxon>
        <taxon>Ruminantia</taxon>
        <taxon>Pecora</taxon>
        <taxon>Bovidae</taxon>
        <taxon>Bovinae</taxon>
        <taxon>Bos</taxon>
    </lineage>
</organism>
<name>A0A6B0RS03_9CETA</name>
<dbReference type="InterPro" id="IPR002110">
    <property type="entry name" value="Ankyrin_rpt"/>
</dbReference>
<dbReference type="Proteomes" id="UP000322234">
    <property type="component" value="Unassembled WGS sequence"/>
</dbReference>
<evidence type="ECO:0000256" key="15">
    <source>
        <dbReference type="SAM" id="Coils"/>
    </source>
</evidence>
<feature type="compositionally biased region" description="Basic and acidic residues" evidence="16">
    <location>
        <begin position="1610"/>
        <end position="1625"/>
    </location>
</feature>
<evidence type="ECO:0000256" key="10">
    <source>
        <dbReference type="ARBA" id="ARBA00057101"/>
    </source>
</evidence>
<feature type="compositionally biased region" description="Basic residues" evidence="16">
    <location>
        <begin position="476"/>
        <end position="487"/>
    </location>
</feature>
<feature type="compositionally biased region" description="Basic and acidic residues" evidence="16">
    <location>
        <begin position="1667"/>
        <end position="1682"/>
    </location>
</feature>
<dbReference type="CDD" id="cd16982">
    <property type="entry name" value="CID_Pcf11"/>
    <property type="match status" value="1"/>
</dbReference>
<feature type="compositionally biased region" description="Polar residues" evidence="16">
    <location>
        <begin position="1916"/>
        <end position="1926"/>
    </location>
</feature>
<dbReference type="SMART" id="SM00582">
    <property type="entry name" value="RPR"/>
    <property type="match status" value="1"/>
</dbReference>
<evidence type="ECO:0000256" key="5">
    <source>
        <dbReference type="ARBA" id="ARBA00022664"/>
    </source>
</evidence>
<dbReference type="GO" id="GO:0005849">
    <property type="term" value="C:mRNA cleavage factor complex"/>
    <property type="evidence" value="ECO:0007669"/>
    <property type="project" value="InterPro"/>
</dbReference>
<feature type="compositionally biased region" description="Basic and acidic residues" evidence="16">
    <location>
        <begin position="381"/>
        <end position="422"/>
    </location>
</feature>
<evidence type="ECO:0000256" key="7">
    <source>
        <dbReference type="ARBA" id="ARBA00022990"/>
    </source>
</evidence>
<dbReference type="Pfam" id="PF20844">
    <property type="entry name" value="PCF11_RFEG_rpt"/>
    <property type="match status" value="2"/>
</dbReference>
<feature type="repeat" description="ANK" evidence="14">
    <location>
        <begin position="1968"/>
        <end position="2000"/>
    </location>
</feature>
<feature type="compositionally biased region" description="Basic and acidic residues" evidence="16">
    <location>
        <begin position="1758"/>
        <end position="1794"/>
    </location>
</feature>
<dbReference type="InterPro" id="IPR036770">
    <property type="entry name" value="Ankyrin_rpt-contain_sf"/>
</dbReference>
<keyword evidence="8 15" id="KW-0175">Coiled coil</keyword>
<evidence type="ECO:0000256" key="14">
    <source>
        <dbReference type="PROSITE-ProRule" id="PRU00023"/>
    </source>
</evidence>
<dbReference type="GO" id="GO:0003729">
    <property type="term" value="F:mRNA binding"/>
    <property type="evidence" value="ECO:0007669"/>
    <property type="project" value="InterPro"/>
</dbReference>
<dbReference type="EMBL" id="VBQZ03000075">
    <property type="protein sequence ID" value="MXQ91831.1"/>
    <property type="molecule type" value="Genomic_DNA"/>
</dbReference>
<evidence type="ECO:0000259" key="17">
    <source>
        <dbReference type="PROSITE" id="PS51391"/>
    </source>
</evidence>
<dbReference type="InterPro" id="IPR048830">
    <property type="entry name" value="PCF11_helical"/>
</dbReference>
<feature type="coiled-coil region" evidence="15">
    <location>
        <begin position="2352"/>
        <end position="2386"/>
    </location>
</feature>
<gene>
    <name evidence="18" type="ORF">E5288_WYG019760</name>
</gene>
<feature type="repeat" description="ANK" evidence="14">
    <location>
        <begin position="2206"/>
        <end position="2238"/>
    </location>
</feature>
<feature type="region of interest" description="Disordered" evidence="16">
    <location>
        <begin position="266"/>
        <end position="645"/>
    </location>
</feature>
<keyword evidence="2" id="KW-0488">Methylation</keyword>
<dbReference type="SUPFAM" id="SSF48403">
    <property type="entry name" value="Ankyrin repeat"/>
    <property type="match status" value="1"/>
</dbReference>
<evidence type="ECO:0000313" key="18">
    <source>
        <dbReference type="EMBL" id="MXQ91831.1"/>
    </source>
</evidence>